<dbReference type="Gene3D" id="3.60.15.10">
    <property type="entry name" value="Ribonuclease Z/Hydroxyacylglutathione hydrolase-like"/>
    <property type="match status" value="2"/>
</dbReference>
<dbReference type="PANTHER" id="PTHR30619">
    <property type="entry name" value="DNA INTERNALIZATION/COMPETENCE PROTEIN COMEC/REC2"/>
    <property type="match status" value="1"/>
</dbReference>
<sequence>MSPIRLHLFVYQVGFGDCFLLRFVYPGEVHRHVLIDFGSMEMPDGVVAAKRLLEIAEDIKLRCNGKLQALVATHRHADHINGFATRKNGKGAGDIIRSLAPDIVVQPWTEQPDLPEDASAPIGSSAHAAYQQRLALRNMSEVAGSVLAQLDGQHHGLSAELVDRLGFLGRDNVSNLSAVENLASMGGKQVYAWFGSEDPLAEVLPGITTRVLGPPTLEQSDAIRSERSSDPEYWIRQRALMAHDGAAVSTAANSPFPEAESRRGSQLPLSARWIAERVRQARGEQWLQIVTALDDAMNNTSLILLFEAGGKKLLFPGDAQIENWRYALNQDGIAALLEDVDLYKVGHHGSLNATPKSLWEGFDKRGPASKADRLTSVLSTKPGRHGHVESDTEVPRRPLVAALEKDSTLHDTDHLAAGVLYEEVVLEL</sequence>
<evidence type="ECO:0008006" key="3">
    <source>
        <dbReference type="Google" id="ProtNLM"/>
    </source>
</evidence>
<name>A0ABT5P161_9PSED</name>
<gene>
    <name evidence="1" type="ORF">M5G11_26555</name>
</gene>
<dbReference type="Proteomes" id="UP001148203">
    <property type="component" value="Unassembled WGS sequence"/>
</dbReference>
<dbReference type="RefSeq" id="WP_273913885.1">
    <property type="nucleotide sequence ID" value="NZ_JAMDGX010000112.1"/>
</dbReference>
<evidence type="ECO:0000313" key="2">
    <source>
        <dbReference type="Proteomes" id="UP001148203"/>
    </source>
</evidence>
<protein>
    <recommendedName>
        <fullName evidence="3">Metallo-beta-lactamase domain-containing protein</fullName>
    </recommendedName>
</protein>
<organism evidence="1 2">
    <name type="scientific">Pseudomonas fontis</name>
    <dbReference type="NCBI Taxonomy" id="2942633"/>
    <lineage>
        <taxon>Bacteria</taxon>
        <taxon>Pseudomonadati</taxon>
        <taxon>Pseudomonadota</taxon>
        <taxon>Gammaproteobacteria</taxon>
        <taxon>Pseudomonadales</taxon>
        <taxon>Pseudomonadaceae</taxon>
        <taxon>Pseudomonas</taxon>
    </lineage>
</organism>
<dbReference type="PANTHER" id="PTHR30619:SF1">
    <property type="entry name" value="RECOMBINATION PROTEIN 2"/>
    <property type="match status" value="1"/>
</dbReference>
<evidence type="ECO:0000313" key="1">
    <source>
        <dbReference type="EMBL" id="MDD0994086.1"/>
    </source>
</evidence>
<comment type="caution">
    <text evidence="1">The sequence shown here is derived from an EMBL/GenBank/DDBJ whole genome shotgun (WGS) entry which is preliminary data.</text>
</comment>
<keyword evidence="2" id="KW-1185">Reference proteome</keyword>
<dbReference type="EMBL" id="JAMDGY010000125">
    <property type="protein sequence ID" value="MDD0994086.1"/>
    <property type="molecule type" value="Genomic_DNA"/>
</dbReference>
<accession>A0ABT5P161</accession>
<dbReference type="SUPFAM" id="SSF56281">
    <property type="entry name" value="Metallo-hydrolase/oxidoreductase"/>
    <property type="match status" value="1"/>
</dbReference>
<dbReference type="InterPro" id="IPR036866">
    <property type="entry name" value="RibonucZ/Hydroxyglut_hydro"/>
</dbReference>
<proteinExistence type="predicted"/>
<reference evidence="1 2" key="1">
    <citation type="submission" date="2022-05" db="EMBL/GenBank/DDBJ databases">
        <title>Novel Pseudomonas spp. Isolated from a Rainbow Trout Aquaculture Facility.</title>
        <authorList>
            <person name="Testerman T."/>
            <person name="Graf J."/>
        </authorList>
    </citation>
    <scope>NUCLEOTIDE SEQUENCE [LARGE SCALE GENOMIC DNA]</scope>
    <source>
        <strain evidence="1 2">ID681</strain>
    </source>
</reference>
<dbReference type="InterPro" id="IPR052159">
    <property type="entry name" value="Competence_DNA_uptake"/>
</dbReference>